<dbReference type="PANTHER" id="PTHR43433:SF5">
    <property type="entry name" value="AB HYDROLASE-1 DOMAIN-CONTAINING PROTEIN"/>
    <property type="match status" value="1"/>
</dbReference>
<evidence type="ECO:0000313" key="2">
    <source>
        <dbReference type="EMBL" id="ACL16400.1"/>
    </source>
</evidence>
<accession>B8GGZ5</accession>
<dbReference type="SUPFAM" id="SSF53474">
    <property type="entry name" value="alpha/beta-Hydrolases"/>
    <property type="match status" value="1"/>
</dbReference>
<protein>
    <submittedName>
        <fullName evidence="2">Alpha/beta hydrolase fold protein</fullName>
    </submittedName>
</protein>
<organism evidence="2 3">
    <name type="scientific">Methanosphaerula palustris (strain ATCC BAA-1556 / DSM 19958 / E1-9c)</name>
    <dbReference type="NCBI Taxonomy" id="521011"/>
    <lineage>
        <taxon>Archaea</taxon>
        <taxon>Methanobacteriati</taxon>
        <taxon>Methanobacteriota</taxon>
        <taxon>Stenosarchaea group</taxon>
        <taxon>Methanomicrobia</taxon>
        <taxon>Methanomicrobiales</taxon>
        <taxon>Methanoregulaceae</taxon>
        <taxon>Methanosphaerula</taxon>
    </lineage>
</organism>
<dbReference type="Proteomes" id="UP000002457">
    <property type="component" value="Chromosome"/>
</dbReference>
<dbReference type="Gene3D" id="3.40.50.1820">
    <property type="entry name" value="alpha/beta hydrolase"/>
    <property type="match status" value="1"/>
</dbReference>
<dbReference type="HOGENOM" id="CLU_020336_50_1_2"/>
<dbReference type="EMBL" id="CP001338">
    <property type="protein sequence ID" value="ACL16400.1"/>
    <property type="molecule type" value="Genomic_DNA"/>
</dbReference>
<dbReference type="OrthoDB" id="7531at2157"/>
<dbReference type="eggNOG" id="arCOG01648">
    <property type="taxonomic scope" value="Archaea"/>
</dbReference>
<dbReference type="GO" id="GO:0016787">
    <property type="term" value="F:hydrolase activity"/>
    <property type="evidence" value="ECO:0007669"/>
    <property type="project" value="UniProtKB-KW"/>
</dbReference>
<dbReference type="PANTHER" id="PTHR43433">
    <property type="entry name" value="HYDROLASE, ALPHA/BETA FOLD FAMILY PROTEIN"/>
    <property type="match status" value="1"/>
</dbReference>
<dbReference type="PRINTS" id="PR00111">
    <property type="entry name" value="ABHYDROLASE"/>
</dbReference>
<dbReference type="Pfam" id="PF00561">
    <property type="entry name" value="Abhydrolase_1"/>
    <property type="match status" value="1"/>
</dbReference>
<reference evidence="2 3" key="1">
    <citation type="journal article" date="2015" name="Genome Announc.">
        <title>Complete Genome Sequence of Methanosphaerula palustris E1-9CT, a Hydrogenotrophic Methanogen Isolated from a Minerotrophic Fen Peatland.</title>
        <authorList>
            <person name="Cadillo-Quiroz H."/>
            <person name="Browne P."/>
            <person name="Kyrpides N."/>
            <person name="Woyke T."/>
            <person name="Goodwin L."/>
            <person name="Detter C."/>
            <person name="Yavitt J.B."/>
            <person name="Zinder S.H."/>
        </authorList>
    </citation>
    <scope>NUCLEOTIDE SEQUENCE [LARGE SCALE GENOMIC DNA]</scope>
    <source>
        <strain evidence="3">ATCC BAA-1556 / DSM 19958 / E1-9c</strain>
    </source>
</reference>
<name>B8GGZ5_METPE</name>
<dbReference type="STRING" id="521011.Mpal_1053"/>
<keyword evidence="3" id="KW-1185">Reference proteome</keyword>
<feature type="domain" description="AB hydrolase-1" evidence="1">
    <location>
        <begin position="72"/>
        <end position="179"/>
    </location>
</feature>
<sequence length="286" mass="30696" precursor="true">MNKKHLSTLALALTICLLITAGCIGTSGTGQTAGQTVAVGQHQAVSFNATPVKYADVNGVKLGYREFGSGEPLLMITGFGNTMGDWNETFIGILASKYHVYIYDHRGMGYSSDNNATPSIPQYADDAAALMSALGYDSMHVYGVSMGSTISQQLVIDHPERVRKLVLDSVSYSIRLPETKKLFNAIDSAAVNTSLPQGIQEEAQANLAWNGSYDNLSSIHKDVMLVVGTADVLTPDSVAVQMAGQINGSWLVRFKDLPHVGSHYAPVEYGENALTFLGMDESPLNK</sequence>
<dbReference type="AlphaFoldDB" id="B8GGZ5"/>
<dbReference type="InterPro" id="IPR000073">
    <property type="entry name" value="AB_hydrolase_1"/>
</dbReference>
<keyword evidence="2" id="KW-0378">Hydrolase</keyword>
<evidence type="ECO:0000313" key="3">
    <source>
        <dbReference type="Proteomes" id="UP000002457"/>
    </source>
</evidence>
<dbReference type="InterPro" id="IPR029058">
    <property type="entry name" value="AB_hydrolase_fold"/>
</dbReference>
<proteinExistence type="predicted"/>
<dbReference type="KEGG" id="mpl:Mpal_1053"/>
<dbReference type="GeneID" id="7270541"/>
<dbReference type="InterPro" id="IPR050471">
    <property type="entry name" value="AB_hydrolase"/>
</dbReference>
<gene>
    <name evidence="2" type="ordered locus">Mpal_1053</name>
</gene>
<dbReference type="RefSeq" id="WP_012617719.1">
    <property type="nucleotide sequence ID" value="NC_011832.1"/>
</dbReference>
<dbReference type="PROSITE" id="PS51257">
    <property type="entry name" value="PROKAR_LIPOPROTEIN"/>
    <property type="match status" value="1"/>
</dbReference>
<evidence type="ECO:0000259" key="1">
    <source>
        <dbReference type="Pfam" id="PF00561"/>
    </source>
</evidence>